<reference evidence="2" key="1">
    <citation type="submission" date="2018-06" db="EMBL/GenBank/DDBJ databases">
        <authorList>
            <consortium name="Pathogen Informatics"/>
        </authorList>
    </citation>
    <scope>NUCLEOTIDE SEQUENCE [LARGE SCALE GENOMIC DNA]</scope>
    <source>
        <strain evidence="2">NCTC10115</strain>
    </source>
</reference>
<organism evidence="1 2">
    <name type="scientific">Mycoplasmoides gallisepticum</name>
    <name type="common">Mycoplasma gallisepticum</name>
    <dbReference type="NCBI Taxonomy" id="2096"/>
    <lineage>
        <taxon>Bacteria</taxon>
        <taxon>Bacillati</taxon>
        <taxon>Mycoplasmatota</taxon>
        <taxon>Mycoplasmoidales</taxon>
        <taxon>Mycoplasmoidaceae</taxon>
        <taxon>Mycoplasmoides</taxon>
    </lineage>
</organism>
<dbReference type="Proteomes" id="UP000260136">
    <property type="component" value="Chromosome"/>
</dbReference>
<gene>
    <name evidence="1" type="ORF">NCTC10115_01090</name>
</gene>
<dbReference type="EMBL" id="LS991952">
    <property type="protein sequence ID" value="SYV94832.1"/>
    <property type="molecule type" value="Genomic_DNA"/>
</dbReference>
<name>A0A3B0PD91_MYCGL</name>
<proteinExistence type="predicted"/>
<protein>
    <submittedName>
        <fullName evidence="1">Uncharacterized protein</fullName>
    </submittedName>
</protein>
<evidence type="ECO:0000313" key="1">
    <source>
        <dbReference type="EMBL" id="SYV94832.1"/>
    </source>
</evidence>
<dbReference type="AlphaFoldDB" id="A0A3B0PD91"/>
<sequence length="50" mass="5801">MINFHKINAKNNPIFKDLKIAFKNGYNKQISDYFCVGGIKNNLIALNNNW</sequence>
<evidence type="ECO:0000313" key="2">
    <source>
        <dbReference type="Proteomes" id="UP000260136"/>
    </source>
</evidence>
<accession>A0A3B0PD91</accession>
<feature type="non-terminal residue" evidence="1">
    <location>
        <position position="50"/>
    </location>
</feature>